<dbReference type="InParanoid" id="A0A0C3GZD0"/>
<dbReference type="SUPFAM" id="SSF51735">
    <property type="entry name" value="NAD(P)-binding Rossmann-fold domains"/>
    <property type="match status" value="1"/>
</dbReference>
<dbReference type="SUPFAM" id="SSF50129">
    <property type="entry name" value="GroES-like"/>
    <property type="match status" value="1"/>
</dbReference>
<keyword evidence="5" id="KW-1185">Reference proteome</keyword>
<dbReference type="InterPro" id="IPR011032">
    <property type="entry name" value="GroES-like_sf"/>
</dbReference>
<dbReference type="CDD" id="cd08249">
    <property type="entry name" value="enoyl_reductase_like"/>
    <property type="match status" value="1"/>
</dbReference>
<evidence type="ECO:0000313" key="4">
    <source>
        <dbReference type="EMBL" id="KIM96519.1"/>
    </source>
</evidence>
<dbReference type="InterPro" id="IPR013154">
    <property type="entry name" value="ADH-like_N"/>
</dbReference>
<dbReference type="Pfam" id="PF08240">
    <property type="entry name" value="ADH_N"/>
    <property type="match status" value="1"/>
</dbReference>
<name>A0A0C3GZD0_OIDMZ</name>
<dbReference type="SMART" id="SM00829">
    <property type="entry name" value="PKS_ER"/>
    <property type="match status" value="1"/>
</dbReference>
<evidence type="ECO:0000256" key="1">
    <source>
        <dbReference type="ARBA" id="ARBA00008072"/>
    </source>
</evidence>
<dbReference type="Gene3D" id="3.90.180.10">
    <property type="entry name" value="Medium-chain alcohol dehydrogenases, catalytic domain"/>
    <property type="match status" value="1"/>
</dbReference>
<dbReference type="PANTHER" id="PTHR45348">
    <property type="entry name" value="HYPOTHETICAL OXIDOREDUCTASE (EUROFUNG)"/>
    <property type="match status" value="1"/>
</dbReference>
<sequence length="361" mass="38453">MKEAIVHPFPSITTEIHDIPIPTPGPDQVIIKVEVAGSNVKDWLHITARSISVNSGDDIAGTVYQLGLNVLASGEFHIGDRVAAFHPMLSPGGAYAEYAVAPQSTVLKLPTGISFEVEAATIPLVSTTAALSMYISQSLPPPWSPRPASSRPLPFIVYGASSALGAFSIKFAKASNIHPIIAIGGGSKEYASSLLDVSKGDTWVDYRQGTESMKKQVKEALGENAALHAVDCISDKGTWVPISQMLAQGGQVSVFTGSNSYDEDEIPSGVAIKYTYVGSAHSGAYLPTMPKQPNPEIVATAPEFAYVLFRYMGRMLFKGTFEGHPYDVIPGGLNGVATGLQRLKNGEARGKKLVYRISTTE</sequence>
<evidence type="ECO:0000256" key="2">
    <source>
        <dbReference type="ARBA" id="ARBA00023002"/>
    </source>
</evidence>
<comment type="similarity">
    <text evidence="1">Belongs to the zinc-containing alcohol dehydrogenase family.</text>
</comment>
<accession>A0A0C3GZD0</accession>
<dbReference type="HOGENOM" id="CLU_026673_16_0_1"/>
<dbReference type="Gene3D" id="3.40.50.720">
    <property type="entry name" value="NAD(P)-binding Rossmann-like Domain"/>
    <property type="match status" value="1"/>
</dbReference>
<organism evidence="4 5">
    <name type="scientific">Oidiodendron maius (strain Zn)</name>
    <dbReference type="NCBI Taxonomy" id="913774"/>
    <lineage>
        <taxon>Eukaryota</taxon>
        <taxon>Fungi</taxon>
        <taxon>Dikarya</taxon>
        <taxon>Ascomycota</taxon>
        <taxon>Pezizomycotina</taxon>
        <taxon>Leotiomycetes</taxon>
        <taxon>Leotiomycetes incertae sedis</taxon>
        <taxon>Myxotrichaceae</taxon>
        <taxon>Oidiodendron</taxon>
    </lineage>
</organism>
<dbReference type="Proteomes" id="UP000054321">
    <property type="component" value="Unassembled WGS sequence"/>
</dbReference>
<dbReference type="PANTHER" id="PTHR45348:SF5">
    <property type="entry name" value="OXIDOREDUCTASE, PUTATIVE (AFU_ORTHOLOGUE AFUA_8G01420)-RELATED"/>
    <property type="match status" value="1"/>
</dbReference>
<dbReference type="OrthoDB" id="3233595at2759"/>
<evidence type="ECO:0000313" key="5">
    <source>
        <dbReference type="Proteomes" id="UP000054321"/>
    </source>
</evidence>
<dbReference type="InterPro" id="IPR047122">
    <property type="entry name" value="Trans-enoyl_RdTase-like"/>
</dbReference>
<reference evidence="4 5" key="1">
    <citation type="submission" date="2014-04" db="EMBL/GenBank/DDBJ databases">
        <authorList>
            <consortium name="DOE Joint Genome Institute"/>
            <person name="Kuo A."/>
            <person name="Martino E."/>
            <person name="Perotto S."/>
            <person name="Kohler A."/>
            <person name="Nagy L.G."/>
            <person name="Floudas D."/>
            <person name="Copeland A."/>
            <person name="Barry K.W."/>
            <person name="Cichocki N."/>
            <person name="Veneault-Fourrey C."/>
            <person name="LaButti K."/>
            <person name="Lindquist E.A."/>
            <person name="Lipzen A."/>
            <person name="Lundell T."/>
            <person name="Morin E."/>
            <person name="Murat C."/>
            <person name="Sun H."/>
            <person name="Tunlid A."/>
            <person name="Henrissat B."/>
            <person name="Grigoriev I.V."/>
            <person name="Hibbett D.S."/>
            <person name="Martin F."/>
            <person name="Nordberg H.P."/>
            <person name="Cantor M.N."/>
            <person name="Hua S.X."/>
        </authorList>
    </citation>
    <scope>NUCLEOTIDE SEQUENCE [LARGE SCALE GENOMIC DNA]</scope>
    <source>
        <strain evidence="4 5">Zn</strain>
    </source>
</reference>
<dbReference type="STRING" id="913774.A0A0C3GZD0"/>
<evidence type="ECO:0000259" key="3">
    <source>
        <dbReference type="SMART" id="SM00829"/>
    </source>
</evidence>
<proteinExistence type="inferred from homology"/>
<dbReference type="EMBL" id="KN832884">
    <property type="protein sequence ID" value="KIM96519.1"/>
    <property type="molecule type" value="Genomic_DNA"/>
</dbReference>
<keyword evidence="2" id="KW-0560">Oxidoreductase</keyword>
<dbReference type="InterPro" id="IPR036291">
    <property type="entry name" value="NAD(P)-bd_dom_sf"/>
</dbReference>
<protein>
    <recommendedName>
        <fullName evidence="3">Enoyl reductase (ER) domain-containing protein</fullName>
    </recommendedName>
</protein>
<reference evidence="5" key="2">
    <citation type="submission" date="2015-01" db="EMBL/GenBank/DDBJ databases">
        <title>Evolutionary Origins and Diversification of the Mycorrhizal Mutualists.</title>
        <authorList>
            <consortium name="DOE Joint Genome Institute"/>
            <consortium name="Mycorrhizal Genomics Consortium"/>
            <person name="Kohler A."/>
            <person name="Kuo A."/>
            <person name="Nagy L.G."/>
            <person name="Floudas D."/>
            <person name="Copeland A."/>
            <person name="Barry K.W."/>
            <person name="Cichocki N."/>
            <person name="Veneault-Fourrey C."/>
            <person name="LaButti K."/>
            <person name="Lindquist E.A."/>
            <person name="Lipzen A."/>
            <person name="Lundell T."/>
            <person name="Morin E."/>
            <person name="Murat C."/>
            <person name="Riley R."/>
            <person name="Ohm R."/>
            <person name="Sun H."/>
            <person name="Tunlid A."/>
            <person name="Henrissat B."/>
            <person name="Grigoriev I.V."/>
            <person name="Hibbett D.S."/>
            <person name="Martin F."/>
        </authorList>
    </citation>
    <scope>NUCLEOTIDE SEQUENCE [LARGE SCALE GENOMIC DNA]</scope>
    <source>
        <strain evidence="5">Zn</strain>
    </source>
</reference>
<dbReference type="GO" id="GO:0016651">
    <property type="term" value="F:oxidoreductase activity, acting on NAD(P)H"/>
    <property type="evidence" value="ECO:0007669"/>
    <property type="project" value="InterPro"/>
</dbReference>
<dbReference type="InterPro" id="IPR020843">
    <property type="entry name" value="ER"/>
</dbReference>
<feature type="domain" description="Enoyl reductase (ER)" evidence="3">
    <location>
        <begin position="11"/>
        <end position="354"/>
    </location>
</feature>
<gene>
    <name evidence="4" type="ORF">OIDMADRAFT_132278</name>
</gene>
<dbReference type="AlphaFoldDB" id="A0A0C3GZD0"/>